<evidence type="ECO:0000313" key="1">
    <source>
        <dbReference type="EMBL" id="GGD62150.1"/>
    </source>
</evidence>
<gene>
    <name evidence="1" type="ORF">GCM10011514_27810</name>
</gene>
<dbReference type="RefSeq" id="WP_188766713.1">
    <property type="nucleotide sequence ID" value="NZ_BMKK01000005.1"/>
</dbReference>
<dbReference type="Proteomes" id="UP000609064">
    <property type="component" value="Unassembled WGS sequence"/>
</dbReference>
<proteinExistence type="predicted"/>
<evidence type="ECO:0000313" key="2">
    <source>
        <dbReference type="Proteomes" id="UP000609064"/>
    </source>
</evidence>
<reference evidence="1" key="2">
    <citation type="submission" date="2020-09" db="EMBL/GenBank/DDBJ databases">
        <authorList>
            <person name="Sun Q."/>
            <person name="Zhou Y."/>
        </authorList>
    </citation>
    <scope>NUCLEOTIDE SEQUENCE</scope>
    <source>
        <strain evidence="1">CGMCC 1.15958</strain>
    </source>
</reference>
<dbReference type="AlphaFoldDB" id="A0A917DR78"/>
<name>A0A917DR78_9BACT</name>
<comment type="caution">
    <text evidence="1">The sequence shown here is derived from an EMBL/GenBank/DDBJ whole genome shotgun (WGS) entry which is preliminary data.</text>
</comment>
<keyword evidence="2" id="KW-1185">Reference proteome</keyword>
<reference evidence="1" key="1">
    <citation type="journal article" date="2014" name="Int. J. Syst. Evol. Microbiol.">
        <title>Complete genome sequence of Corynebacterium casei LMG S-19264T (=DSM 44701T), isolated from a smear-ripened cheese.</title>
        <authorList>
            <consortium name="US DOE Joint Genome Institute (JGI-PGF)"/>
            <person name="Walter F."/>
            <person name="Albersmeier A."/>
            <person name="Kalinowski J."/>
            <person name="Ruckert C."/>
        </authorList>
    </citation>
    <scope>NUCLEOTIDE SEQUENCE</scope>
    <source>
        <strain evidence="1">CGMCC 1.15958</strain>
    </source>
</reference>
<organism evidence="1 2">
    <name type="scientific">Emticicia aquatilis</name>
    <dbReference type="NCBI Taxonomy" id="1537369"/>
    <lineage>
        <taxon>Bacteria</taxon>
        <taxon>Pseudomonadati</taxon>
        <taxon>Bacteroidota</taxon>
        <taxon>Cytophagia</taxon>
        <taxon>Cytophagales</taxon>
        <taxon>Leadbetterellaceae</taxon>
        <taxon>Emticicia</taxon>
    </lineage>
</organism>
<dbReference type="EMBL" id="BMKK01000005">
    <property type="protein sequence ID" value="GGD62150.1"/>
    <property type="molecule type" value="Genomic_DNA"/>
</dbReference>
<sequence length="167" mass="18979">MKLSTKLLLGLSGVFLMMMLISAFSVKSEFEKINQNDVYWDFQKVSDKAFKHIKIIGQKDATGKVNIIENKDFAVNVSKKWTDDVKVSFEGDTVVVRFLLNPAKKRIEEYPIYENIVTILCPDLSSIKGELTNIKIDSLNQDKLKIEANKITSIDIRKLSSQHLVLA</sequence>
<accession>A0A917DR78</accession>
<protein>
    <submittedName>
        <fullName evidence="1">Uncharacterized protein</fullName>
    </submittedName>
</protein>